<dbReference type="CDD" id="cd02440">
    <property type="entry name" value="AdoMet_MTases"/>
    <property type="match status" value="1"/>
</dbReference>
<evidence type="ECO:0000313" key="10">
    <source>
        <dbReference type="EMBL" id="ASJ95214.1"/>
    </source>
</evidence>
<evidence type="ECO:0000256" key="9">
    <source>
        <dbReference type="PROSITE-ProRule" id="PRU10015"/>
    </source>
</evidence>
<dbReference type="FunFam" id="2.40.50.1070:FF:000001">
    <property type="entry name" value="tRNA/tmRNA (uracil-C(5))-methyltransferase"/>
    <property type="match status" value="1"/>
</dbReference>
<feature type="binding site" evidence="7 8">
    <location>
        <position position="298"/>
    </location>
    <ligand>
        <name>S-adenosyl-L-methionine</name>
        <dbReference type="ChEBI" id="CHEBI:59789"/>
    </ligand>
</feature>
<evidence type="ECO:0000256" key="3">
    <source>
        <dbReference type="ARBA" id="ARBA00022691"/>
    </source>
</evidence>
<comment type="function">
    <text evidence="7">Dual-specificity methyltransferase that catalyzes the formation of 5-methyluridine at position 54 (m5U54) in all tRNAs, and that of position 341 (m5U341) in tmRNA (transfer-mRNA).</text>
</comment>
<dbReference type="KEGG" id="smav:CFF01_00645"/>
<comment type="catalytic activity">
    <reaction evidence="5 7">
        <text>uridine(341) in tmRNA + S-adenosyl-L-methionine = 5-methyluridine(341) in tmRNA + S-adenosyl-L-homocysteine + H(+)</text>
        <dbReference type="Rhea" id="RHEA:43612"/>
        <dbReference type="Rhea" id="RHEA-COMP:10630"/>
        <dbReference type="Rhea" id="RHEA-COMP:10631"/>
        <dbReference type="ChEBI" id="CHEBI:15378"/>
        <dbReference type="ChEBI" id="CHEBI:57856"/>
        <dbReference type="ChEBI" id="CHEBI:59789"/>
        <dbReference type="ChEBI" id="CHEBI:65315"/>
        <dbReference type="ChEBI" id="CHEBI:74447"/>
    </reaction>
</comment>
<proteinExistence type="inferred from homology"/>
<dbReference type="GO" id="GO:0030488">
    <property type="term" value="P:tRNA methylation"/>
    <property type="evidence" value="ECO:0007669"/>
    <property type="project" value="UniProtKB-UniRule"/>
</dbReference>
<feature type="active site" description="Proton acceptor" evidence="7">
    <location>
        <position position="357"/>
    </location>
</feature>
<dbReference type="SUPFAM" id="SSF53335">
    <property type="entry name" value="S-adenosyl-L-methionine-dependent methyltransferases"/>
    <property type="match status" value="1"/>
</dbReference>
<keyword evidence="4 7" id="KW-0819">tRNA processing</keyword>
<dbReference type="PANTHER" id="PTHR47790">
    <property type="entry name" value="TRNA/TMRNA (URACIL-C(5))-METHYLTRANSFERASE"/>
    <property type="match status" value="1"/>
</dbReference>
<dbReference type="GO" id="GO:0019843">
    <property type="term" value="F:rRNA binding"/>
    <property type="evidence" value="ECO:0007669"/>
    <property type="project" value="TreeGrafter"/>
</dbReference>
<keyword evidence="3 7" id="KW-0949">S-adenosyl-L-methionine</keyword>
<dbReference type="InterPro" id="IPR030391">
    <property type="entry name" value="MeTrfase_TrmA_CS"/>
</dbReference>
<keyword evidence="1 7" id="KW-0489">Methyltransferase</keyword>
<evidence type="ECO:0000256" key="4">
    <source>
        <dbReference type="ARBA" id="ARBA00022694"/>
    </source>
</evidence>
<evidence type="ECO:0000256" key="8">
    <source>
        <dbReference type="PROSITE-ProRule" id="PRU01024"/>
    </source>
</evidence>
<dbReference type="EMBL" id="CP022272">
    <property type="protein sequence ID" value="ASJ95214.1"/>
    <property type="molecule type" value="Genomic_DNA"/>
</dbReference>
<dbReference type="PROSITE" id="PS51687">
    <property type="entry name" value="SAM_MT_RNA_M5U"/>
    <property type="match status" value="1"/>
</dbReference>
<feature type="binding site" evidence="7 8">
    <location>
        <position position="217"/>
    </location>
    <ligand>
        <name>S-adenosyl-L-methionine</name>
        <dbReference type="ChEBI" id="CHEBI:59789"/>
    </ligand>
</feature>
<dbReference type="Pfam" id="PF05958">
    <property type="entry name" value="tRNA_U5-meth_tr"/>
    <property type="match status" value="1"/>
</dbReference>
<feature type="binding site" evidence="7 8">
    <location>
        <position position="238"/>
    </location>
    <ligand>
        <name>S-adenosyl-L-methionine</name>
        <dbReference type="ChEBI" id="CHEBI:59789"/>
    </ligand>
</feature>
<feature type="binding site" evidence="7 8">
    <location>
        <position position="189"/>
    </location>
    <ligand>
        <name>S-adenosyl-L-methionine</name>
        <dbReference type="ChEBI" id="CHEBI:59789"/>
    </ligand>
</feature>
<dbReference type="NCBIfam" id="TIGR02143">
    <property type="entry name" value="trmA_only"/>
    <property type="match status" value="1"/>
</dbReference>
<dbReference type="InterPro" id="IPR029063">
    <property type="entry name" value="SAM-dependent_MTases_sf"/>
</dbReference>
<comment type="catalytic activity">
    <reaction evidence="6 7">
        <text>uridine(54) in tRNA + S-adenosyl-L-methionine = 5-methyluridine(54) in tRNA + S-adenosyl-L-homocysteine + H(+)</text>
        <dbReference type="Rhea" id="RHEA:42712"/>
        <dbReference type="Rhea" id="RHEA-COMP:10167"/>
        <dbReference type="Rhea" id="RHEA-COMP:10193"/>
        <dbReference type="ChEBI" id="CHEBI:15378"/>
        <dbReference type="ChEBI" id="CHEBI:57856"/>
        <dbReference type="ChEBI" id="CHEBI:59789"/>
        <dbReference type="ChEBI" id="CHEBI:65315"/>
        <dbReference type="ChEBI" id="CHEBI:74447"/>
        <dbReference type="EC" id="2.1.1.35"/>
    </reaction>
</comment>
<comment type="similarity">
    <text evidence="7">Belongs to the class I-like SAM-binding methyltransferase superfamily. RNA M5U methyltransferase family. TrmA subfamily.</text>
</comment>
<dbReference type="AlphaFoldDB" id="A0AAC9XM49"/>
<evidence type="ECO:0000313" key="11">
    <source>
        <dbReference type="Proteomes" id="UP000198233"/>
    </source>
</evidence>
<dbReference type="HAMAP" id="MF_01011">
    <property type="entry name" value="RNA_methyltr_TrmA"/>
    <property type="match status" value="1"/>
</dbReference>
<dbReference type="InterPro" id="IPR010280">
    <property type="entry name" value="U5_MeTrfase_fam"/>
</dbReference>
<feature type="active site" evidence="9">
    <location>
        <position position="323"/>
    </location>
</feature>
<feature type="active site" description="Nucleophile" evidence="7 8">
    <location>
        <position position="323"/>
    </location>
</feature>
<name>A0AAC9XM49_9GAMM</name>
<dbReference type="EC" id="2.1.1.35" evidence="7"/>
<dbReference type="GO" id="GO:0030697">
    <property type="term" value="F:tRNA (uracil(54)-C5)-methyltransferase activity, S-adenosyl methionine-dependent"/>
    <property type="evidence" value="ECO:0007669"/>
    <property type="project" value="UniProtKB-UniRule"/>
</dbReference>
<evidence type="ECO:0000256" key="1">
    <source>
        <dbReference type="ARBA" id="ARBA00022603"/>
    </source>
</evidence>
<keyword evidence="2 7" id="KW-0808">Transferase</keyword>
<organism evidence="10 11">
    <name type="scientific">Shewanella marisflavi</name>
    <dbReference type="NCBI Taxonomy" id="260364"/>
    <lineage>
        <taxon>Bacteria</taxon>
        <taxon>Pseudomonadati</taxon>
        <taxon>Pseudomonadota</taxon>
        <taxon>Gammaproteobacteria</taxon>
        <taxon>Alteromonadales</taxon>
        <taxon>Shewanellaceae</taxon>
        <taxon>Shewanella</taxon>
    </lineage>
</organism>
<feature type="binding site" evidence="7">
    <location>
        <position position="222"/>
    </location>
    <ligand>
        <name>S-adenosyl-L-methionine</name>
        <dbReference type="ChEBI" id="CHEBI:59789"/>
    </ligand>
</feature>
<dbReference type="FunFam" id="3.40.50.150:FF:000012">
    <property type="entry name" value="tRNA/tmRNA (uracil-C(5))-methyltransferase"/>
    <property type="match status" value="1"/>
</dbReference>
<evidence type="ECO:0000256" key="6">
    <source>
        <dbReference type="ARBA" id="ARBA00052788"/>
    </source>
</evidence>
<gene>
    <name evidence="7 10" type="primary">trmA</name>
    <name evidence="10" type="ORF">CFF01_00645</name>
</gene>
<dbReference type="PANTHER" id="PTHR47790:SF2">
    <property type="entry name" value="TRNA_TMRNA (URACIL-C(5))-METHYLTRANSFERASE"/>
    <property type="match status" value="1"/>
</dbReference>
<evidence type="ECO:0000256" key="7">
    <source>
        <dbReference type="HAMAP-Rule" id="MF_01011"/>
    </source>
</evidence>
<evidence type="ECO:0000256" key="5">
    <source>
        <dbReference type="ARBA" id="ARBA00051255"/>
    </source>
</evidence>
<dbReference type="RefSeq" id="WP_088903535.1">
    <property type="nucleotide sequence ID" value="NZ_CP022272.1"/>
</dbReference>
<dbReference type="GO" id="GO:0000049">
    <property type="term" value="F:tRNA binding"/>
    <property type="evidence" value="ECO:0007669"/>
    <property type="project" value="TreeGrafter"/>
</dbReference>
<dbReference type="InterPro" id="IPR011869">
    <property type="entry name" value="TrmA_MeTrfase"/>
</dbReference>
<reference evidence="10 11" key="1">
    <citation type="submission" date="2017-06" db="EMBL/GenBank/DDBJ databases">
        <title>Complete genome sequence of Shewanella marisflavi EP1 associated with anaerobic 2,4-dinitrotoluene reduction and salt tolerance.</title>
        <authorList>
            <person name="Huang J."/>
        </authorList>
    </citation>
    <scope>NUCLEOTIDE SEQUENCE [LARGE SCALE GENOMIC DNA]</scope>
    <source>
        <strain evidence="10 11">EP1</strain>
    </source>
</reference>
<sequence length="365" mass="42228">MNLDAMDPKQYDKQLDAKREKLAQLFADFETPELEVFASQDAHYRMRAEFRVWHEGEDLYYYMFDKALNQKVRCDQFLPASKLINEVMPELMAALRPNQTLRHKLFQVDFLSTLSGEILISLLYHKQLDAQWEAEAKVLKQQLSDRFNVNIIGRARKQKLVLDRDFVIETLPVNGQQLVYKQVENSFTQPNGEVAIKMLEWAIDITRDSSGDLLELYCGNGNFSIALAQNFNRVLATELAKPSVDSAQYNIEANKVENLQIIRMSAEDFTDALAKKRSFRRLEGVDLDSYNCNTIFVDPPRAGLDDNTLAMVQGYERIMYISCNPNTLLDNLKVLDKTHKITRFALFDQFPYTDHMESGVLLERR</sequence>
<accession>A0AAC9XM49</accession>
<dbReference type="PROSITE" id="PS01231">
    <property type="entry name" value="TRMA_2"/>
    <property type="match status" value="1"/>
</dbReference>
<dbReference type="Proteomes" id="UP000198233">
    <property type="component" value="Chromosome"/>
</dbReference>
<evidence type="ECO:0000256" key="2">
    <source>
        <dbReference type="ARBA" id="ARBA00022679"/>
    </source>
</evidence>
<dbReference type="Gene3D" id="3.40.50.150">
    <property type="entry name" value="Vaccinia Virus protein VP39"/>
    <property type="match status" value="1"/>
</dbReference>
<dbReference type="InterPro" id="IPR030390">
    <property type="entry name" value="MeTrfase_TrmA_AS"/>
</dbReference>
<dbReference type="Gene3D" id="2.40.50.1070">
    <property type="match status" value="1"/>
</dbReference>
<protein>
    <recommendedName>
        <fullName evidence="7">tRNA/tmRNA (uracil-C(5))-methyltransferase</fullName>
        <ecNumber evidence="7">2.1.1.35</ecNumber>
    </recommendedName>
    <alternativeName>
        <fullName evidence="7">tRNA (uracil(54)-C(5))-methyltransferase</fullName>
    </alternativeName>
    <alternativeName>
        <fullName evidence="7">tRNA(m5U54)-methyltransferase</fullName>
        <shortName evidence="7">RUMT</shortName>
    </alternativeName>
    <alternativeName>
        <fullName evidence="7">tmRNA (uracil(341)-C(5))-methyltransferase</fullName>
    </alternativeName>
</protein>
<dbReference type="PROSITE" id="PS01230">
    <property type="entry name" value="TRMA_1"/>
    <property type="match status" value="1"/>
</dbReference>
<dbReference type="GO" id="GO:0005829">
    <property type="term" value="C:cytosol"/>
    <property type="evidence" value="ECO:0007669"/>
    <property type="project" value="TreeGrafter"/>
</dbReference>